<dbReference type="InterPro" id="IPR003018">
    <property type="entry name" value="GAF"/>
</dbReference>
<dbReference type="Gene3D" id="1.10.10.10">
    <property type="entry name" value="Winged helix-like DNA-binding domain superfamily/Winged helix DNA-binding domain"/>
    <property type="match status" value="1"/>
</dbReference>
<evidence type="ECO:0000259" key="3">
    <source>
        <dbReference type="SMART" id="SM01012"/>
    </source>
</evidence>
<dbReference type="GO" id="GO:0003723">
    <property type="term" value="F:RNA binding"/>
    <property type="evidence" value="ECO:0007669"/>
    <property type="project" value="InterPro"/>
</dbReference>
<gene>
    <name evidence="4" type="ORF">DNL40_14140</name>
</gene>
<keyword evidence="2" id="KW-0804">Transcription</keyword>
<evidence type="ECO:0000313" key="5">
    <source>
        <dbReference type="Proteomes" id="UP000248783"/>
    </source>
</evidence>
<sequence>MTPRTPLDSLAAATKALLHEHDITDVVERLTADAMRFAACDAAVLLARAGGRLELVGATSHAAPDLDLYQALTVEGPCRDAVATGGAVEASGAGLIVERWPVVGPLLVDAGFRTVHAHPLAWHGGVIGALTMFRQGTEPLDETQARTSRAFADMLALTVAQPDRLLVQDVDRRVARARSGRAVIEQAQGVLAHQLGIGVDAAYDELAARSVRTGAPLTVTARDVVREARRPR</sequence>
<accession>A0A2W5WLS2</accession>
<dbReference type="Pfam" id="PF03861">
    <property type="entry name" value="ANTAR"/>
    <property type="match status" value="1"/>
</dbReference>
<dbReference type="InterPro" id="IPR029016">
    <property type="entry name" value="GAF-like_dom_sf"/>
</dbReference>
<dbReference type="Gene3D" id="3.30.450.40">
    <property type="match status" value="1"/>
</dbReference>
<proteinExistence type="predicted"/>
<name>A0A2W5WLS2_9MICO</name>
<organism evidence="4 5">
    <name type="scientific">Xylanimonas oleitrophica</name>
    <dbReference type="NCBI Taxonomy" id="2607479"/>
    <lineage>
        <taxon>Bacteria</taxon>
        <taxon>Bacillati</taxon>
        <taxon>Actinomycetota</taxon>
        <taxon>Actinomycetes</taxon>
        <taxon>Micrococcales</taxon>
        <taxon>Promicromonosporaceae</taxon>
        <taxon>Xylanimonas</taxon>
    </lineage>
</organism>
<dbReference type="Pfam" id="PF01590">
    <property type="entry name" value="GAF"/>
    <property type="match status" value="1"/>
</dbReference>
<dbReference type="InterPro" id="IPR005561">
    <property type="entry name" value="ANTAR"/>
</dbReference>
<keyword evidence="1" id="KW-0805">Transcription regulation</keyword>
<dbReference type="SUPFAM" id="SSF55781">
    <property type="entry name" value="GAF domain-like"/>
    <property type="match status" value="1"/>
</dbReference>
<dbReference type="AlphaFoldDB" id="A0A2W5WLS2"/>
<dbReference type="Proteomes" id="UP000248783">
    <property type="component" value="Unassembled WGS sequence"/>
</dbReference>
<comment type="caution">
    <text evidence="4">The sequence shown here is derived from an EMBL/GenBank/DDBJ whole genome shotgun (WGS) entry which is preliminary data.</text>
</comment>
<dbReference type="SMART" id="SM01012">
    <property type="entry name" value="ANTAR"/>
    <property type="match status" value="1"/>
</dbReference>
<feature type="domain" description="ANTAR" evidence="3">
    <location>
        <begin position="170"/>
        <end position="225"/>
    </location>
</feature>
<keyword evidence="5" id="KW-1185">Reference proteome</keyword>
<dbReference type="RefSeq" id="WP_111251908.1">
    <property type="nucleotide sequence ID" value="NZ_QKWH01000014.1"/>
</dbReference>
<evidence type="ECO:0000256" key="1">
    <source>
        <dbReference type="ARBA" id="ARBA00023015"/>
    </source>
</evidence>
<evidence type="ECO:0000256" key="2">
    <source>
        <dbReference type="ARBA" id="ARBA00023163"/>
    </source>
</evidence>
<dbReference type="InterPro" id="IPR036388">
    <property type="entry name" value="WH-like_DNA-bd_sf"/>
</dbReference>
<dbReference type="EMBL" id="QKWH01000014">
    <property type="protein sequence ID" value="PZR51952.1"/>
    <property type="molecule type" value="Genomic_DNA"/>
</dbReference>
<protein>
    <recommendedName>
        <fullName evidence="3">ANTAR domain-containing protein</fullName>
    </recommendedName>
</protein>
<evidence type="ECO:0000313" key="4">
    <source>
        <dbReference type="EMBL" id="PZR51952.1"/>
    </source>
</evidence>
<reference evidence="4 5" key="1">
    <citation type="submission" date="2018-06" db="EMBL/GenBank/DDBJ databases">
        <title>Whole genome sequencing of a novel hydrocarbon degrading bacterial strain, PW21 isolated from oil contaminated produced water sample.</title>
        <authorList>
            <person name="Nagkirti P."/>
            <person name="Shaikh A."/>
            <person name="Gowdaman V."/>
            <person name="Engineer A.E."/>
            <person name="Dagar S."/>
            <person name="Dhakephalkar P.K."/>
        </authorList>
    </citation>
    <scope>NUCLEOTIDE SEQUENCE [LARGE SCALE GENOMIC DNA]</scope>
    <source>
        <strain evidence="4 5">PW21</strain>
    </source>
</reference>